<organism evidence="1 2">
    <name type="scientific">Bacillus salitolerans</name>
    <dbReference type="NCBI Taxonomy" id="1437434"/>
    <lineage>
        <taxon>Bacteria</taxon>
        <taxon>Bacillati</taxon>
        <taxon>Bacillota</taxon>
        <taxon>Bacilli</taxon>
        <taxon>Bacillales</taxon>
        <taxon>Bacillaceae</taxon>
        <taxon>Bacillus</taxon>
    </lineage>
</organism>
<protein>
    <submittedName>
        <fullName evidence="1">Uncharacterized protein</fullName>
    </submittedName>
</protein>
<dbReference type="EMBL" id="JBHUEM010000056">
    <property type="protein sequence ID" value="MFD1739710.1"/>
    <property type="molecule type" value="Genomic_DNA"/>
</dbReference>
<evidence type="ECO:0000313" key="2">
    <source>
        <dbReference type="Proteomes" id="UP001597214"/>
    </source>
</evidence>
<sequence length="97" mass="10956">MFTARGILKNDTTKTSYTVTYTTKGLSGDLPFIEAINRLARQLEANKDTLIPCYDTSVKDYTKDGIIVCAMIRLLCNDEVKWEGNLPELDSLEDVLY</sequence>
<evidence type="ECO:0000313" key="1">
    <source>
        <dbReference type="EMBL" id="MFD1739710.1"/>
    </source>
</evidence>
<gene>
    <name evidence="1" type="ORF">ACFSCX_24820</name>
</gene>
<dbReference type="RefSeq" id="WP_377930962.1">
    <property type="nucleotide sequence ID" value="NZ_JBHUEM010000056.1"/>
</dbReference>
<reference evidence="2" key="1">
    <citation type="journal article" date="2019" name="Int. J. Syst. Evol. Microbiol.">
        <title>The Global Catalogue of Microorganisms (GCM) 10K type strain sequencing project: providing services to taxonomists for standard genome sequencing and annotation.</title>
        <authorList>
            <consortium name="The Broad Institute Genomics Platform"/>
            <consortium name="The Broad Institute Genome Sequencing Center for Infectious Disease"/>
            <person name="Wu L."/>
            <person name="Ma J."/>
        </authorList>
    </citation>
    <scope>NUCLEOTIDE SEQUENCE [LARGE SCALE GENOMIC DNA]</scope>
    <source>
        <strain evidence="2">CCUG 49339</strain>
    </source>
</reference>
<dbReference type="Proteomes" id="UP001597214">
    <property type="component" value="Unassembled WGS sequence"/>
</dbReference>
<name>A0ABW4LWZ9_9BACI</name>
<accession>A0ABW4LWZ9</accession>
<keyword evidence="2" id="KW-1185">Reference proteome</keyword>
<proteinExistence type="predicted"/>
<comment type="caution">
    <text evidence="1">The sequence shown here is derived from an EMBL/GenBank/DDBJ whole genome shotgun (WGS) entry which is preliminary data.</text>
</comment>